<evidence type="ECO:0000313" key="6">
    <source>
        <dbReference type="Proteomes" id="UP000469185"/>
    </source>
</evidence>
<evidence type="ECO:0000313" key="5">
    <source>
        <dbReference type="EMBL" id="NED96505.1"/>
    </source>
</evidence>
<dbReference type="FunFam" id="3.40.605.10:FF:000063">
    <property type="entry name" value="Succinate-semialdehyde dehydrogenase, mitochondrial"/>
    <property type="match status" value="1"/>
</dbReference>
<accession>A0A6N9YNI4</accession>
<dbReference type="GO" id="GO:0016620">
    <property type="term" value="F:oxidoreductase activity, acting on the aldehyde or oxo group of donors, NAD or NADP as acceptor"/>
    <property type="evidence" value="ECO:0007669"/>
    <property type="project" value="InterPro"/>
</dbReference>
<evidence type="ECO:0000256" key="2">
    <source>
        <dbReference type="PROSITE-ProRule" id="PRU10007"/>
    </source>
</evidence>
<proteinExistence type="inferred from homology"/>
<dbReference type="Proteomes" id="UP000469185">
    <property type="component" value="Unassembled WGS sequence"/>
</dbReference>
<protein>
    <submittedName>
        <fullName evidence="5">Aldehyde dehydrogenase</fullName>
    </submittedName>
</protein>
<dbReference type="PROSITE" id="PS00687">
    <property type="entry name" value="ALDEHYDE_DEHYDR_GLU"/>
    <property type="match status" value="1"/>
</dbReference>
<dbReference type="InterPro" id="IPR015590">
    <property type="entry name" value="Aldehyde_DH_dom"/>
</dbReference>
<organism evidence="5 6">
    <name type="scientific">Phytoactinopolyspora alkaliphila</name>
    <dbReference type="NCBI Taxonomy" id="1783498"/>
    <lineage>
        <taxon>Bacteria</taxon>
        <taxon>Bacillati</taxon>
        <taxon>Actinomycetota</taxon>
        <taxon>Actinomycetes</taxon>
        <taxon>Jiangellales</taxon>
        <taxon>Jiangellaceae</taxon>
        <taxon>Phytoactinopolyspora</taxon>
    </lineage>
</organism>
<dbReference type="Gene3D" id="3.40.605.10">
    <property type="entry name" value="Aldehyde Dehydrogenase, Chain A, domain 1"/>
    <property type="match status" value="1"/>
</dbReference>
<dbReference type="AlphaFoldDB" id="A0A6N9YNI4"/>
<dbReference type="RefSeq" id="WP_163819290.1">
    <property type="nucleotide sequence ID" value="NZ_JAAGOB010000007.1"/>
</dbReference>
<feature type="active site" evidence="2">
    <location>
        <position position="258"/>
    </location>
</feature>
<sequence>MLFDRSACTALTGGSVLVGGRWLPSAGERTAVVSASNAVEIVGEVADVTAPEIDACVDAALKASREWKAWPMPARAEALRRWAYQLRENREQLAVLMTREMGKPLRESRGEVDRAYNELQHTATEGTQACGTVLPSLVEGRSVAVHAEPVGVVLGITPWNFPLMSVIRKAAPALLFGNSVIIKPASECPFTAKLACDLALQAGVLPGAISLLTGSGRTVGSVLAMDSRINAISFTGSTEVGRQLYTTVAKRFAKVQLELGGKNALYVHSVRDAGAVVKEITRGALEVSGQRCTSISRLVVEESLADGLVESLAEMWDGLTVGPGDVESSDVGPMVSQEHADLVRSYIRSGVDDGAALACGTESGQGGSFVQPTILDHVGTDMSVAGEEIFGPVLSVIRVDGLEEAMRVVNGTEYGLAASVFTTDRDIAAEFAAEAEVGMVHVNHATASQPHVPFGGRKASGVGPFSIGYTNREFFTQTKTIYWEG</sequence>
<dbReference type="Gene3D" id="3.40.309.10">
    <property type="entry name" value="Aldehyde Dehydrogenase, Chain A, domain 2"/>
    <property type="match status" value="1"/>
</dbReference>
<dbReference type="InterPro" id="IPR016163">
    <property type="entry name" value="Ald_DH_C"/>
</dbReference>
<dbReference type="InterPro" id="IPR016162">
    <property type="entry name" value="Ald_DH_N"/>
</dbReference>
<dbReference type="Pfam" id="PF00171">
    <property type="entry name" value="Aldedh"/>
    <property type="match status" value="1"/>
</dbReference>
<keyword evidence="1 3" id="KW-0560">Oxidoreductase</keyword>
<evidence type="ECO:0000259" key="4">
    <source>
        <dbReference type="Pfam" id="PF00171"/>
    </source>
</evidence>
<feature type="domain" description="Aldehyde dehydrogenase" evidence="4">
    <location>
        <begin position="22"/>
        <end position="481"/>
    </location>
</feature>
<dbReference type="EMBL" id="JAAGOB010000007">
    <property type="protein sequence ID" value="NED96505.1"/>
    <property type="molecule type" value="Genomic_DNA"/>
</dbReference>
<comment type="caution">
    <text evidence="5">The sequence shown here is derived from an EMBL/GenBank/DDBJ whole genome shotgun (WGS) entry which is preliminary data.</text>
</comment>
<dbReference type="PANTHER" id="PTHR43353:SF5">
    <property type="entry name" value="SUCCINATE-SEMIALDEHYDE DEHYDROGENASE, MITOCHONDRIAL"/>
    <property type="match status" value="1"/>
</dbReference>
<dbReference type="PANTHER" id="PTHR43353">
    <property type="entry name" value="SUCCINATE-SEMIALDEHYDE DEHYDROGENASE, MITOCHONDRIAL"/>
    <property type="match status" value="1"/>
</dbReference>
<dbReference type="InterPro" id="IPR029510">
    <property type="entry name" value="Ald_DH_CS_GLU"/>
</dbReference>
<evidence type="ECO:0000256" key="3">
    <source>
        <dbReference type="RuleBase" id="RU003345"/>
    </source>
</evidence>
<gene>
    <name evidence="5" type="ORF">G1H11_14440</name>
</gene>
<name>A0A6N9YNI4_9ACTN</name>
<dbReference type="InterPro" id="IPR016161">
    <property type="entry name" value="Ald_DH/histidinol_DH"/>
</dbReference>
<reference evidence="5 6" key="1">
    <citation type="submission" date="2020-02" db="EMBL/GenBank/DDBJ databases">
        <authorList>
            <person name="Li X.-J."/>
            <person name="Feng X.-M."/>
        </authorList>
    </citation>
    <scope>NUCLEOTIDE SEQUENCE [LARGE SCALE GENOMIC DNA]</scope>
    <source>
        <strain evidence="5 6">CGMCC 4.7225</strain>
    </source>
</reference>
<comment type="similarity">
    <text evidence="3">Belongs to the aldehyde dehydrogenase family.</text>
</comment>
<dbReference type="InterPro" id="IPR050740">
    <property type="entry name" value="Aldehyde_DH_Superfamily"/>
</dbReference>
<dbReference type="SUPFAM" id="SSF53720">
    <property type="entry name" value="ALDH-like"/>
    <property type="match status" value="1"/>
</dbReference>
<evidence type="ECO:0000256" key="1">
    <source>
        <dbReference type="ARBA" id="ARBA00023002"/>
    </source>
</evidence>
<keyword evidence="6" id="KW-1185">Reference proteome</keyword>